<evidence type="ECO:0000313" key="2">
    <source>
        <dbReference type="Proteomes" id="UP000616151"/>
    </source>
</evidence>
<organism evidence="1 2">
    <name type="scientific">Taklimakanibacter albus</name>
    <dbReference type="NCBI Taxonomy" id="2800327"/>
    <lineage>
        <taxon>Bacteria</taxon>
        <taxon>Pseudomonadati</taxon>
        <taxon>Pseudomonadota</taxon>
        <taxon>Alphaproteobacteria</taxon>
        <taxon>Hyphomicrobiales</taxon>
        <taxon>Aestuariivirgaceae</taxon>
        <taxon>Taklimakanibacter</taxon>
    </lineage>
</organism>
<dbReference type="EMBL" id="JAENHL010000008">
    <property type="protein sequence ID" value="MBK1870672.1"/>
    <property type="molecule type" value="Genomic_DNA"/>
</dbReference>
<protein>
    <submittedName>
        <fullName evidence="1">DinB family protein</fullName>
    </submittedName>
</protein>
<comment type="caution">
    <text evidence="1">The sequence shown here is derived from an EMBL/GenBank/DDBJ whole genome shotgun (WGS) entry which is preliminary data.</text>
</comment>
<name>A0ACC5RDH7_9HYPH</name>
<dbReference type="Proteomes" id="UP000616151">
    <property type="component" value="Unassembled WGS sequence"/>
</dbReference>
<proteinExistence type="predicted"/>
<keyword evidence="2" id="KW-1185">Reference proteome</keyword>
<sequence length="169" mass="19083">MTSLDLLRPLFRYQAWANDDLLGKLDGLDAVRQAPELHSAIRLINHAYVVGRIFAAHLTGAQHGYASSNTEETPTLSELRTNLAASDKWFLDYLDRVVPEELSQRVAFRFTDGDQGAMSRQEMLMHVATHGGYHRGEVGRILAQLSIMPPWDTFAVYLHQADPSRRHNV</sequence>
<gene>
    <name evidence="1" type="ORF">JHL16_30180</name>
</gene>
<evidence type="ECO:0000313" key="1">
    <source>
        <dbReference type="EMBL" id="MBK1870672.1"/>
    </source>
</evidence>
<accession>A0ACC5RDH7</accession>
<reference evidence="1" key="1">
    <citation type="submission" date="2021-01" db="EMBL/GenBank/DDBJ databases">
        <authorList>
            <person name="Sun Q."/>
        </authorList>
    </citation>
    <scope>NUCLEOTIDE SEQUENCE</scope>
    <source>
        <strain evidence="1">YIM B02566</strain>
    </source>
</reference>